<protein>
    <recommendedName>
        <fullName evidence="6">Syndecan/Neurexin domain-containing protein</fullName>
    </recommendedName>
</protein>
<evidence type="ECO:0000313" key="7">
    <source>
        <dbReference type="EMBL" id="CBY14370.1"/>
    </source>
</evidence>
<dbReference type="InterPro" id="IPR027789">
    <property type="entry name" value="Syndecan/Neurexin_dom"/>
</dbReference>
<gene>
    <name evidence="7" type="ORF">GSOID_T00007365001</name>
    <name evidence="8" type="ORF">GSOID_T00024073001</name>
</gene>
<evidence type="ECO:0000313" key="9">
    <source>
        <dbReference type="Proteomes" id="UP000001307"/>
    </source>
</evidence>
<evidence type="ECO:0000256" key="5">
    <source>
        <dbReference type="SAM" id="Phobius"/>
    </source>
</evidence>
<dbReference type="Proteomes" id="UP000001307">
    <property type="component" value="Unassembled WGS sequence"/>
</dbReference>
<dbReference type="EMBL" id="FN656769">
    <property type="protein sequence ID" value="CBY41974.1"/>
    <property type="molecule type" value="Genomic_DNA"/>
</dbReference>
<evidence type="ECO:0000256" key="2">
    <source>
        <dbReference type="ARBA" id="ARBA00022692"/>
    </source>
</evidence>
<evidence type="ECO:0000256" key="1">
    <source>
        <dbReference type="ARBA" id="ARBA00004479"/>
    </source>
</evidence>
<evidence type="ECO:0000259" key="6">
    <source>
        <dbReference type="Pfam" id="PF01034"/>
    </source>
</evidence>
<dbReference type="AlphaFoldDB" id="E4XXH6"/>
<dbReference type="GO" id="GO:0016020">
    <property type="term" value="C:membrane"/>
    <property type="evidence" value="ECO:0007669"/>
    <property type="project" value="UniProtKB-SubCell"/>
</dbReference>
<dbReference type="Pfam" id="PF01034">
    <property type="entry name" value="Syndecan"/>
    <property type="match status" value="1"/>
</dbReference>
<feature type="domain" description="Syndecan/Neurexin" evidence="6">
    <location>
        <begin position="40"/>
        <end position="82"/>
    </location>
</feature>
<dbReference type="EMBL" id="FN653279">
    <property type="protein sequence ID" value="CBY14370.1"/>
    <property type="molecule type" value="Genomic_DNA"/>
</dbReference>
<feature type="transmembrane region" description="Helical" evidence="5">
    <location>
        <begin position="45"/>
        <end position="69"/>
    </location>
</feature>
<evidence type="ECO:0000313" key="8">
    <source>
        <dbReference type="EMBL" id="CBY41974.1"/>
    </source>
</evidence>
<evidence type="ECO:0000256" key="4">
    <source>
        <dbReference type="ARBA" id="ARBA00023136"/>
    </source>
</evidence>
<evidence type="ECO:0000256" key="3">
    <source>
        <dbReference type="ARBA" id="ARBA00022989"/>
    </source>
</evidence>
<accession>E4XXH6</accession>
<proteinExistence type="predicted"/>
<sequence>MSTVPSVSAPALSTSTKASILSQPFPGKGRIAQPEQMDDLLKKSYLLAAVVAGIIAGVILSVVIISLTVHRVYKSNHGSYSVPLLKPSIAENE</sequence>
<dbReference type="InParanoid" id="E4XXH6"/>
<keyword evidence="9" id="KW-1185">Reference proteome</keyword>
<organism evidence="7">
    <name type="scientific">Oikopleura dioica</name>
    <name type="common">Tunicate</name>
    <dbReference type="NCBI Taxonomy" id="34765"/>
    <lineage>
        <taxon>Eukaryota</taxon>
        <taxon>Metazoa</taxon>
        <taxon>Chordata</taxon>
        <taxon>Tunicata</taxon>
        <taxon>Appendicularia</taxon>
        <taxon>Copelata</taxon>
        <taxon>Oikopleuridae</taxon>
        <taxon>Oikopleura</taxon>
    </lineage>
</organism>
<comment type="subcellular location">
    <subcellularLocation>
        <location evidence="1">Membrane</location>
        <topology evidence="1">Single-pass type I membrane protein</topology>
    </subcellularLocation>
</comment>
<reference evidence="7" key="1">
    <citation type="journal article" date="2010" name="Science">
        <title>Plasticity of animal genome architecture unmasked by rapid evolution of a pelagic tunicate.</title>
        <authorList>
            <person name="Denoeud F."/>
            <person name="Henriet S."/>
            <person name="Mungpakdee S."/>
            <person name="Aury J.M."/>
            <person name="Da Silva C."/>
            <person name="Brinkmann H."/>
            <person name="Mikhaleva J."/>
            <person name="Olsen L.C."/>
            <person name="Jubin C."/>
            <person name="Canestro C."/>
            <person name="Bouquet J.M."/>
            <person name="Danks G."/>
            <person name="Poulain J."/>
            <person name="Campsteijn C."/>
            <person name="Adamski M."/>
            <person name="Cross I."/>
            <person name="Yadetie F."/>
            <person name="Muffato M."/>
            <person name="Louis A."/>
            <person name="Butcher S."/>
            <person name="Tsagkogeorga G."/>
            <person name="Konrad A."/>
            <person name="Singh S."/>
            <person name="Jensen M.F."/>
            <person name="Cong E.H."/>
            <person name="Eikeseth-Otteraa H."/>
            <person name="Noel B."/>
            <person name="Anthouard V."/>
            <person name="Porcel B.M."/>
            <person name="Kachouri-Lafond R."/>
            <person name="Nishino A."/>
            <person name="Ugolini M."/>
            <person name="Chourrout P."/>
            <person name="Nishida H."/>
            <person name="Aasland R."/>
            <person name="Huzurbazar S."/>
            <person name="Westhof E."/>
            <person name="Delsuc F."/>
            <person name="Lehrach H."/>
            <person name="Reinhardt R."/>
            <person name="Weissenbach J."/>
            <person name="Roy S.W."/>
            <person name="Artiguenave F."/>
            <person name="Postlethwait J.H."/>
            <person name="Manak J.R."/>
            <person name="Thompson E.M."/>
            <person name="Jaillon O."/>
            <person name="Du Pasquier L."/>
            <person name="Boudinot P."/>
            <person name="Liberles D.A."/>
            <person name="Volff J.N."/>
            <person name="Philippe H."/>
            <person name="Lenhard B."/>
            <person name="Roest Crollius H."/>
            <person name="Wincker P."/>
            <person name="Chourrout D."/>
        </authorList>
    </citation>
    <scope>NUCLEOTIDE SEQUENCE [LARGE SCALE GENOMIC DNA]</scope>
</reference>
<keyword evidence="2 5" id="KW-0812">Transmembrane</keyword>
<name>E4XXH6_OIKDI</name>
<dbReference type="Proteomes" id="UP000011014">
    <property type="component" value="Unassembled WGS sequence"/>
</dbReference>
<keyword evidence="4 5" id="KW-0472">Membrane</keyword>
<keyword evidence="3 5" id="KW-1133">Transmembrane helix</keyword>